<evidence type="ECO:0000256" key="5">
    <source>
        <dbReference type="ARBA" id="ARBA00022692"/>
    </source>
</evidence>
<keyword evidence="7" id="KW-0443">Lipid metabolism</keyword>
<evidence type="ECO:0000256" key="2">
    <source>
        <dbReference type="ARBA" id="ARBA00007937"/>
    </source>
</evidence>
<protein>
    <recommendedName>
        <fullName evidence="13">Phospholipid/glycerol acyltransferase domain-containing protein</fullName>
    </recommendedName>
</protein>
<evidence type="ECO:0000256" key="10">
    <source>
        <dbReference type="ARBA" id="ARBA00023264"/>
    </source>
</evidence>
<dbReference type="GO" id="GO:0016020">
    <property type="term" value="C:membrane"/>
    <property type="evidence" value="ECO:0007669"/>
    <property type="project" value="UniProtKB-SubCell"/>
</dbReference>
<comment type="subcellular location">
    <subcellularLocation>
        <location evidence="1">Membrane</location>
        <topology evidence="1">Multi-pass membrane protein</topology>
    </subcellularLocation>
</comment>
<keyword evidence="8 12" id="KW-0472">Membrane</keyword>
<evidence type="ECO:0000256" key="1">
    <source>
        <dbReference type="ARBA" id="ARBA00004141"/>
    </source>
</evidence>
<dbReference type="OrthoDB" id="1854593at2759"/>
<evidence type="ECO:0000256" key="6">
    <source>
        <dbReference type="ARBA" id="ARBA00022989"/>
    </source>
</evidence>
<dbReference type="EMBL" id="JAAMPC010000013">
    <property type="protein sequence ID" value="KAG2267536.1"/>
    <property type="molecule type" value="Genomic_DNA"/>
</dbReference>
<evidence type="ECO:0000313" key="15">
    <source>
        <dbReference type="Proteomes" id="UP000886595"/>
    </source>
</evidence>
<dbReference type="InterPro" id="IPR002123">
    <property type="entry name" value="Plipid/glycerol_acylTrfase"/>
</dbReference>
<proteinExistence type="inferred from homology"/>
<dbReference type="Pfam" id="PF01553">
    <property type="entry name" value="Acyltransferase"/>
    <property type="match status" value="2"/>
</dbReference>
<dbReference type="GO" id="GO:0008654">
    <property type="term" value="P:phospholipid biosynthetic process"/>
    <property type="evidence" value="ECO:0007669"/>
    <property type="project" value="UniProtKB-KW"/>
</dbReference>
<dbReference type="PANTHER" id="PTHR15486:SF62">
    <property type="entry name" value="GLYCEROL-3-PHOSPHATE ACYLTRANSFERASE 2-RELATED"/>
    <property type="match status" value="1"/>
</dbReference>
<dbReference type="GO" id="GO:0016791">
    <property type="term" value="F:phosphatase activity"/>
    <property type="evidence" value="ECO:0007669"/>
    <property type="project" value="TreeGrafter"/>
</dbReference>
<name>A0A8X7QC38_BRACI</name>
<sequence length="816" mass="92013">MSGNKVSIFQGLFLFFYRFFIHRRWFHRNSKQKHQKSPSHHGLHQAHDLSPHTLIFNVEGALLKSNTLFSYFMLVAFETGGIIRSFLLFILYPFISLMSYELGMKTMVMVSFFGIKKEKFLLGTSVLPKYFLEDVGLEMFEVLKRGGKRVGVSDLPQVMIDGFLEDYLGIEVVVGREMKMIGGYYSGILEDKKKHEFYLGELVQEEKLSSGHVIGITSYNLPSHRSLFSQFCQEIYFVRNSDKKSWQTLPRNQYPRPLIFHDGRLAIKPTPTNTLALFMWAPFAAVLATARTVAGLNLPYSLAIPFLAFSGFRLTLTVNNDLISPDQKEGCLFVCNHRTLLDPLYISYALRKTNIKAVTYSLSRLSELLAPIKTVRLTRDRVQDGQAMKRLLRQGDLVVCPEGTTCREPYLLRFSPLFAEVSDAIVPVAIDSHVTFFHGTTASGLKAFDPIFFLLNPYPTYTVRLLDTVFGGGSSTCRDPDDGKSKFEVANHVQQEIGKALGFECTNLTRRDKYLILAGNNGEIYFVRNSDKKSWQTLPRNQYPRPLIFHDGRLAIKPTPTNTLALFMWAPFAAVLATARTVAGLNLPYSLAIPFLAFSGFRLTLTVNNDLISPDQKEGCLFVCNHRTLLDPLYISYALRKTNIKAVTYSLSRLSELLAPIKTVRLTRDRVQDGQAMKRLLRQGDLVVCPEGTTCREPYLLRFSPLFAEVSDAIVPVAIDSHVTFFHGTTASGLKAFDPIFFLLNPYPTYTVRLLDTVFGGGSSTCRDPDDGKSKFEVANHVQQEIGKALGFECTNLTRRDKYLILAGNNGVVDKK</sequence>
<keyword evidence="3" id="KW-0444">Lipid biosynthesis</keyword>
<dbReference type="SMART" id="SM00563">
    <property type="entry name" value="PlsC"/>
    <property type="match status" value="2"/>
</dbReference>
<dbReference type="CDD" id="cd06551">
    <property type="entry name" value="LPLAT"/>
    <property type="match status" value="2"/>
</dbReference>
<evidence type="ECO:0000256" key="12">
    <source>
        <dbReference type="SAM" id="Phobius"/>
    </source>
</evidence>
<dbReference type="Pfam" id="PF23270">
    <property type="entry name" value="HAD_RAM2_N"/>
    <property type="match status" value="1"/>
</dbReference>
<comment type="caution">
    <text evidence="14">The sequence shown here is derived from an EMBL/GenBank/DDBJ whole genome shotgun (WGS) entry which is preliminary data.</text>
</comment>
<feature type="transmembrane region" description="Helical" evidence="12">
    <location>
        <begin position="6"/>
        <end position="26"/>
    </location>
</feature>
<keyword evidence="10" id="KW-1208">Phospholipid metabolism</keyword>
<reference evidence="14 15" key="1">
    <citation type="submission" date="2020-02" db="EMBL/GenBank/DDBJ databases">
        <authorList>
            <person name="Ma Q."/>
            <person name="Huang Y."/>
            <person name="Song X."/>
            <person name="Pei D."/>
        </authorList>
    </citation>
    <scope>NUCLEOTIDE SEQUENCE [LARGE SCALE GENOMIC DNA]</scope>
    <source>
        <strain evidence="14">Sxm20200214</strain>
        <tissue evidence="14">Leaf</tissue>
    </source>
</reference>
<keyword evidence="5 12" id="KW-0812">Transmembrane</keyword>
<feature type="domain" description="Phospholipid/glycerol acyltransferase" evidence="13">
    <location>
        <begin position="620"/>
        <end position="722"/>
    </location>
</feature>
<keyword evidence="11" id="KW-0012">Acyltransferase</keyword>
<evidence type="ECO:0000256" key="8">
    <source>
        <dbReference type="ARBA" id="ARBA00023136"/>
    </source>
</evidence>
<dbReference type="SUPFAM" id="SSF69593">
    <property type="entry name" value="Glycerol-3-phosphate (1)-acyltransferase"/>
    <property type="match status" value="2"/>
</dbReference>
<accession>A0A8X7QC38</accession>
<evidence type="ECO:0000256" key="7">
    <source>
        <dbReference type="ARBA" id="ARBA00023098"/>
    </source>
</evidence>
<comment type="similarity">
    <text evidence="2">Belongs to the GPAT/DAPAT family.</text>
</comment>
<keyword evidence="4" id="KW-0808">Transferase</keyword>
<organism evidence="14 15">
    <name type="scientific">Brassica carinata</name>
    <name type="common">Ethiopian mustard</name>
    <name type="synonym">Abyssinian cabbage</name>
    <dbReference type="NCBI Taxonomy" id="52824"/>
    <lineage>
        <taxon>Eukaryota</taxon>
        <taxon>Viridiplantae</taxon>
        <taxon>Streptophyta</taxon>
        <taxon>Embryophyta</taxon>
        <taxon>Tracheophyta</taxon>
        <taxon>Spermatophyta</taxon>
        <taxon>Magnoliopsida</taxon>
        <taxon>eudicotyledons</taxon>
        <taxon>Gunneridae</taxon>
        <taxon>Pentapetalae</taxon>
        <taxon>rosids</taxon>
        <taxon>malvids</taxon>
        <taxon>Brassicales</taxon>
        <taxon>Brassicaceae</taxon>
        <taxon>Brassiceae</taxon>
        <taxon>Brassica</taxon>
    </lineage>
</organism>
<dbReference type="GO" id="GO:0010143">
    <property type="term" value="P:cutin biosynthetic process"/>
    <property type="evidence" value="ECO:0007669"/>
    <property type="project" value="TreeGrafter"/>
</dbReference>
<gene>
    <name evidence="14" type="ORF">Bca52824_062091</name>
</gene>
<feature type="domain" description="Phospholipid/glycerol acyltransferase" evidence="13">
    <location>
        <begin position="331"/>
        <end position="433"/>
    </location>
</feature>
<dbReference type="GO" id="GO:0090447">
    <property type="term" value="F:glycerol-3-phosphate 2-O-acyltransferase activity"/>
    <property type="evidence" value="ECO:0007669"/>
    <property type="project" value="TreeGrafter"/>
</dbReference>
<evidence type="ECO:0000313" key="14">
    <source>
        <dbReference type="EMBL" id="KAG2267536.1"/>
    </source>
</evidence>
<dbReference type="AlphaFoldDB" id="A0A8X7QC38"/>
<dbReference type="InterPro" id="IPR056462">
    <property type="entry name" value="HAD_RAM2/GPAT1-8"/>
</dbReference>
<evidence type="ECO:0000256" key="4">
    <source>
        <dbReference type="ARBA" id="ARBA00022679"/>
    </source>
</evidence>
<evidence type="ECO:0000256" key="11">
    <source>
        <dbReference type="ARBA" id="ARBA00023315"/>
    </source>
</evidence>
<keyword evidence="15" id="KW-1185">Reference proteome</keyword>
<evidence type="ECO:0000256" key="9">
    <source>
        <dbReference type="ARBA" id="ARBA00023209"/>
    </source>
</evidence>
<dbReference type="Proteomes" id="UP000886595">
    <property type="component" value="Unassembled WGS sequence"/>
</dbReference>
<keyword evidence="9" id="KW-0594">Phospholipid biosynthesis</keyword>
<dbReference type="PANTHER" id="PTHR15486">
    <property type="entry name" value="ANCIENT UBIQUITOUS PROTEIN"/>
    <property type="match status" value="1"/>
</dbReference>
<keyword evidence="6 12" id="KW-1133">Transmembrane helix</keyword>
<evidence type="ECO:0000259" key="13">
    <source>
        <dbReference type="SMART" id="SM00563"/>
    </source>
</evidence>
<evidence type="ECO:0000256" key="3">
    <source>
        <dbReference type="ARBA" id="ARBA00022516"/>
    </source>
</evidence>